<evidence type="ECO:0000256" key="3">
    <source>
        <dbReference type="ARBA" id="ARBA00022741"/>
    </source>
</evidence>
<gene>
    <name evidence="8" type="primary">cmk</name>
    <name evidence="10" type="ORF">J3R75_001443</name>
</gene>
<keyword evidence="3 8" id="KW-0547">Nucleotide-binding</keyword>
<dbReference type="EC" id="2.7.4.25" evidence="8"/>
<dbReference type="GO" id="GO:0006220">
    <property type="term" value="P:pyrimidine nucleotide metabolic process"/>
    <property type="evidence" value="ECO:0007669"/>
    <property type="project" value="UniProtKB-UniRule"/>
</dbReference>
<comment type="caution">
    <text evidence="10">The sequence shown here is derived from an EMBL/GenBank/DDBJ whole genome shotgun (WGS) entry which is preliminary data.</text>
</comment>
<dbReference type="SUPFAM" id="SSF52540">
    <property type="entry name" value="P-loop containing nucleoside triphosphate hydrolases"/>
    <property type="match status" value="1"/>
</dbReference>
<dbReference type="InterPro" id="IPR027417">
    <property type="entry name" value="P-loop_NTPase"/>
</dbReference>
<sequence>MTGGCKQLQIAIDGPAAAGKSTAAKKLATRLGGYYVNTGDMYRTLAWAVLRAGVDPRADEAGVAALLPQWDMHYRPAADGGLQLYFNGETVRQDDIRAPEVAAVVSYIAQIPAVRAWMLSRQRECRALGVIVMEGRDIGTVIFPDAKYKFFVTASPEERARRRFLQKGEVADGATLATVAAEIAERDRIDSTRATAPLKPAADARVLMTDGLDQDAVIEALLARIAVEDRP</sequence>
<evidence type="ECO:0000313" key="11">
    <source>
        <dbReference type="Proteomes" id="UP001238163"/>
    </source>
</evidence>
<evidence type="ECO:0000256" key="7">
    <source>
        <dbReference type="ARBA" id="ARBA00048478"/>
    </source>
</evidence>
<dbReference type="PANTHER" id="PTHR21299:SF2">
    <property type="entry name" value="CYTIDYLATE KINASE"/>
    <property type="match status" value="1"/>
</dbReference>
<comment type="similarity">
    <text evidence="1 8">Belongs to the cytidylate kinase family. Type 1 subfamily.</text>
</comment>
<dbReference type="Proteomes" id="UP001238163">
    <property type="component" value="Unassembled WGS sequence"/>
</dbReference>
<evidence type="ECO:0000256" key="6">
    <source>
        <dbReference type="ARBA" id="ARBA00047615"/>
    </source>
</evidence>
<proteinExistence type="inferred from homology"/>
<keyword evidence="5 8" id="KW-0067">ATP-binding</keyword>
<dbReference type="CDD" id="cd02020">
    <property type="entry name" value="CMPK"/>
    <property type="match status" value="1"/>
</dbReference>
<dbReference type="EMBL" id="JAUSVL010000001">
    <property type="protein sequence ID" value="MDQ0289336.1"/>
    <property type="molecule type" value="Genomic_DNA"/>
</dbReference>
<keyword evidence="2 8" id="KW-0808">Transferase</keyword>
<dbReference type="Gene3D" id="3.40.50.300">
    <property type="entry name" value="P-loop containing nucleotide triphosphate hydrolases"/>
    <property type="match status" value="1"/>
</dbReference>
<evidence type="ECO:0000256" key="8">
    <source>
        <dbReference type="HAMAP-Rule" id="MF_00238"/>
    </source>
</evidence>
<name>A0AAE3VF98_9BACT</name>
<dbReference type="HAMAP" id="MF_00238">
    <property type="entry name" value="Cytidyl_kinase_type1"/>
    <property type="match status" value="1"/>
</dbReference>
<dbReference type="PANTHER" id="PTHR21299">
    <property type="entry name" value="CYTIDYLATE KINASE/PANTOATE-BETA-ALANINE LIGASE"/>
    <property type="match status" value="1"/>
</dbReference>
<reference evidence="10" key="1">
    <citation type="submission" date="2023-07" db="EMBL/GenBank/DDBJ databases">
        <title>Genomic Encyclopedia of Type Strains, Phase IV (KMG-IV): sequencing the most valuable type-strain genomes for metagenomic binning, comparative biology and taxonomic classification.</title>
        <authorList>
            <person name="Goeker M."/>
        </authorList>
    </citation>
    <scope>NUCLEOTIDE SEQUENCE</scope>
    <source>
        <strain evidence="10">DSM 24202</strain>
    </source>
</reference>
<dbReference type="InterPro" id="IPR003136">
    <property type="entry name" value="Cytidylate_kin"/>
</dbReference>
<dbReference type="GO" id="GO:0015949">
    <property type="term" value="P:nucleobase-containing small molecule interconversion"/>
    <property type="evidence" value="ECO:0007669"/>
    <property type="project" value="TreeGrafter"/>
</dbReference>
<evidence type="ECO:0000256" key="2">
    <source>
        <dbReference type="ARBA" id="ARBA00022679"/>
    </source>
</evidence>
<comment type="catalytic activity">
    <reaction evidence="7 8">
        <text>CMP + ATP = CDP + ADP</text>
        <dbReference type="Rhea" id="RHEA:11600"/>
        <dbReference type="ChEBI" id="CHEBI:30616"/>
        <dbReference type="ChEBI" id="CHEBI:58069"/>
        <dbReference type="ChEBI" id="CHEBI:60377"/>
        <dbReference type="ChEBI" id="CHEBI:456216"/>
        <dbReference type="EC" id="2.7.4.25"/>
    </reaction>
</comment>
<keyword evidence="4 8" id="KW-0418">Kinase</keyword>
<comment type="catalytic activity">
    <reaction evidence="6 8">
        <text>dCMP + ATP = dCDP + ADP</text>
        <dbReference type="Rhea" id="RHEA:25094"/>
        <dbReference type="ChEBI" id="CHEBI:30616"/>
        <dbReference type="ChEBI" id="CHEBI:57566"/>
        <dbReference type="ChEBI" id="CHEBI:58593"/>
        <dbReference type="ChEBI" id="CHEBI:456216"/>
        <dbReference type="EC" id="2.7.4.25"/>
    </reaction>
</comment>
<evidence type="ECO:0000256" key="5">
    <source>
        <dbReference type="ARBA" id="ARBA00022840"/>
    </source>
</evidence>
<feature type="binding site" evidence="8">
    <location>
        <begin position="14"/>
        <end position="22"/>
    </location>
    <ligand>
        <name>ATP</name>
        <dbReference type="ChEBI" id="CHEBI:30616"/>
    </ligand>
</feature>
<comment type="subcellular location">
    <subcellularLocation>
        <location evidence="8">Cytoplasm</location>
    </subcellularLocation>
</comment>
<keyword evidence="11" id="KW-1185">Reference proteome</keyword>
<keyword evidence="8" id="KW-0963">Cytoplasm</keyword>
<dbReference type="InterPro" id="IPR011994">
    <property type="entry name" value="Cytidylate_kinase_dom"/>
</dbReference>
<dbReference type="NCBIfam" id="TIGR00017">
    <property type="entry name" value="cmk"/>
    <property type="match status" value="1"/>
</dbReference>
<accession>A0AAE3VF98</accession>
<evidence type="ECO:0000259" key="9">
    <source>
        <dbReference type="Pfam" id="PF02224"/>
    </source>
</evidence>
<dbReference type="GO" id="GO:0036431">
    <property type="term" value="F:dCMP kinase activity"/>
    <property type="evidence" value="ECO:0007669"/>
    <property type="project" value="InterPro"/>
</dbReference>
<dbReference type="AlphaFoldDB" id="A0AAE3VF98"/>
<dbReference type="RefSeq" id="WP_307260758.1">
    <property type="nucleotide sequence ID" value="NZ_JAUSVL010000001.1"/>
</dbReference>
<dbReference type="Pfam" id="PF02224">
    <property type="entry name" value="Cytidylate_kin"/>
    <property type="match status" value="1"/>
</dbReference>
<evidence type="ECO:0000313" key="10">
    <source>
        <dbReference type="EMBL" id="MDQ0289336.1"/>
    </source>
</evidence>
<feature type="domain" description="Cytidylate kinase" evidence="9">
    <location>
        <begin position="10"/>
        <end position="225"/>
    </location>
</feature>
<evidence type="ECO:0000256" key="1">
    <source>
        <dbReference type="ARBA" id="ARBA00009427"/>
    </source>
</evidence>
<organism evidence="10 11">
    <name type="scientific">Oligosphaera ethanolica</name>
    <dbReference type="NCBI Taxonomy" id="760260"/>
    <lineage>
        <taxon>Bacteria</taxon>
        <taxon>Pseudomonadati</taxon>
        <taxon>Lentisphaerota</taxon>
        <taxon>Oligosphaeria</taxon>
        <taxon>Oligosphaerales</taxon>
        <taxon>Oligosphaeraceae</taxon>
        <taxon>Oligosphaera</taxon>
    </lineage>
</organism>
<dbReference type="GO" id="GO:0005524">
    <property type="term" value="F:ATP binding"/>
    <property type="evidence" value="ECO:0007669"/>
    <property type="project" value="UniProtKB-UniRule"/>
</dbReference>
<protein>
    <recommendedName>
        <fullName evidence="8">Cytidylate kinase</fullName>
        <shortName evidence="8">CK</shortName>
        <ecNumber evidence="8">2.7.4.25</ecNumber>
    </recommendedName>
    <alternativeName>
        <fullName evidence="8">Cytidine monophosphate kinase</fullName>
        <shortName evidence="8">CMP kinase</shortName>
    </alternativeName>
</protein>
<evidence type="ECO:0000256" key="4">
    <source>
        <dbReference type="ARBA" id="ARBA00022777"/>
    </source>
</evidence>
<dbReference type="GO" id="GO:0005829">
    <property type="term" value="C:cytosol"/>
    <property type="evidence" value="ECO:0007669"/>
    <property type="project" value="TreeGrafter"/>
</dbReference>